<evidence type="ECO:0000256" key="1">
    <source>
        <dbReference type="ARBA" id="ARBA00004515"/>
    </source>
</evidence>
<protein>
    <recommendedName>
        <fullName evidence="13 15">3-deoxy-D-manno-octulosonic acid kinase</fullName>
        <shortName evidence="15">Kdo kinase</shortName>
        <ecNumber evidence="4 15">2.7.1.166</ecNumber>
    </recommendedName>
</protein>
<sequence>MNAPIRPLDLADGPGVMRYDASRVAAPGMFLFDPAAAQLQASAVGQGGRQAAWFVKGDFGEGVLRHYRRGGLMARVSADRYVWTGASATRSFAEFDLLQFMSGLGLAVPRPIAAAYWRHGLTYRAAILVERIAGARPLARALDAGNQEAVAEAIFAMHEAGVWHSDLNAYNILLDGPGRVWLIDFDKCRRRDLSLERRQANLLRLRRSLAKVADAAGLLWWDELNRAYAILMRTKGLL</sequence>
<evidence type="ECO:0000256" key="5">
    <source>
        <dbReference type="ARBA" id="ARBA00022475"/>
    </source>
</evidence>
<dbReference type="Gene3D" id="1.10.510.10">
    <property type="entry name" value="Transferase(Phosphotransferase) domain 1"/>
    <property type="match status" value="1"/>
</dbReference>
<comment type="catalytic activity">
    <reaction evidence="14 15">
        <text>an alpha-Kdo-(2-&gt;6)-lipid IVA + ATP = a 4-O-phospho-alpha-Kdo-(2-&gt;6)-lipid IVA + ADP + H(+)</text>
        <dbReference type="Rhea" id="RHEA:74271"/>
        <dbReference type="ChEBI" id="CHEBI:15378"/>
        <dbReference type="ChEBI" id="CHEBI:30616"/>
        <dbReference type="ChEBI" id="CHEBI:176428"/>
        <dbReference type="ChEBI" id="CHEBI:193140"/>
        <dbReference type="ChEBI" id="CHEBI:456216"/>
        <dbReference type="EC" id="2.7.1.166"/>
    </reaction>
</comment>
<evidence type="ECO:0000256" key="12">
    <source>
        <dbReference type="ARBA" id="ARBA00023136"/>
    </source>
</evidence>
<dbReference type="InterPro" id="IPR022826">
    <property type="entry name" value="KDO_kinase"/>
</dbReference>
<evidence type="ECO:0000256" key="3">
    <source>
        <dbReference type="ARBA" id="ARBA00010327"/>
    </source>
</evidence>
<comment type="similarity">
    <text evidence="3 15">Belongs to the protein kinase superfamily. KdkA/RfaP family.</text>
</comment>
<evidence type="ECO:0000313" key="17">
    <source>
        <dbReference type="Proteomes" id="UP000184226"/>
    </source>
</evidence>
<evidence type="ECO:0000256" key="11">
    <source>
        <dbReference type="ARBA" id="ARBA00022985"/>
    </source>
</evidence>
<dbReference type="Pfam" id="PF06293">
    <property type="entry name" value="Kdo"/>
    <property type="match status" value="1"/>
</dbReference>
<proteinExistence type="inferred from homology"/>
<dbReference type="EC" id="2.7.1.166" evidence="4 15"/>
<keyword evidence="10 15" id="KW-0067">ATP-binding</keyword>
<dbReference type="NCBIfam" id="NF002475">
    <property type="entry name" value="PRK01723.1"/>
    <property type="match status" value="1"/>
</dbReference>
<evidence type="ECO:0000256" key="4">
    <source>
        <dbReference type="ARBA" id="ARBA00011988"/>
    </source>
</evidence>
<name>A0A1M5ZR60_9BURK</name>
<dbReference type="Proteomes" id="UP000184226">
    <property type="component" value="Unassembled WGS sequence"/>
</dbReference>
<dbReference type="GO" id="GO:0016301">
    <property type="term" value="F:kinase activity"/>
    <property type="evidence" value="ECO:0007669"/>
    <property type="project" value="UniProtKB-KW"/>
</dbReference>
<dbReference type="HAMAP" id="MF_00521">
    <property type="entry name" value="KDO_kinase"/>
    <property type="match status" value="1"/>
</dbReference>
<keyword evidence="5 15" id="KW-1003">Cell membrane</keyword>
<comment type="pathway">
    <text evidence="2 15">Bacterial outer membrane biogenesis; LPS core biosynthesis.</text>
</comment>
<dbReference type="STRING" id="658167.SAMN04488135_11776"/>
<reference evidence="16 17" key="1">
    <citation type="submission" date="2016-11" db="EMBL/GenBank/DDBJ databases">
        <authorList>
            <person name="Jaros S."/>
            <person name="Januszkiewicz K."/>
            <person name="Wedrychowicz H."/>
        </authorList>
    </citation>
    <scope>NUCLEOTIDE SEQUENCE [LARGE SCALE GENOMIC DNA]</scope>
    <source>
        <strain evidence="16 17">CGMCC 1.10190</strain>
    </source>
</reference>
<keyword evidence="9 15" id="KW-0418">Kinase</keyword>
<organism evidence="16 17">
    <name type="scientific">Pollutimonas bauzanensis</name>
    <dbReference type="NCBI Taxonomy" id="658167"/>
    <lineage>
        <taxon>Bacteria</taxon>
        <taxon>Pseudomonadati</taxon>
        <taxon>Pseudomonadota</taxon>
        <taxon>Betaproteobacteria</taxon>
        <taxon>Burkholderiales</taxon>
        <taxon>Alcaligenaceae</taxon>
        <taxon>Pollutimonas</taxon>
    </lineage>
</organism>
<evidence type="ECO:0000256" key="15">
    <source>
        <dbReference type="HAMAP-Rule" id="MF_00521"/>
    </source>
</evidence>
<keyword evidence="8 15" id="KW-0547">Nucleotide-binding</keyword>
<gene>
    <name evidence="15" type="primary">kdkA</name>
    <name evidence="16" type="ORF">SAMN04488135_11776</name>
</gene>
<keyword evidence="17" id="KW-1185">Reference proteome</keyword>
<dbReference type="EMBL" id="FQXE01000017">
    <property type="protein sequence ID" value="SHI26599.1"/>
    <property type="molecule type" value="Genomic_DNA"/>
</dbReference>
<dbReference type="AlphaFoldDB" id="A0A1M5ZR60"/>
<keyword evidence="6 15" id="KW-0997">Cell inner membrane</keyword>
<comment type="function">
    <text evidence="15">Catalyzes the ATP-dependent phosphorylation of the 3-deoxy-D-manno-octulosonic acid (Kdo) residue in Kdo-lipid IV(A) at the 4-OH position.</text>
</comment>
<dbReference type="GO" id="GO:0005886">
    <property type="term" value="C:plasma membrane"/>
    <property type="evidence" value="ECO:0007669"/>
    <property type="project" value="UniProtKB-SubCell"/>
</dbReference>
<evidence type="ECO:0000256" key="9">
    <source>
        <dbReference type="ARBA" id="ARBA00022777"/>
    </source>
</evidence>
<dbReference type="GO" id="GO:0005524">
    <property type="term" value="F:ATP binding"/>
    <property type="evidence" value="ECO:0007669"/>
    <property type="project" value="UniProtKB-UniRule"/>
</dbReference>
<keyword evidence="11 15" id="KW-0448">Lipopolysaccharide biosynthesis</keyword>
<evidence type="ECO:0000256" key="7">
    <source>
        <dbReference type="ARBA" id="ARBA00022679"/>
    </source>
</evidence>
<evidence type="ECO:0000256" key="10">
    <source>
        <dbReference type="ARBA" id="ARBA00022840"/>
    </source>
</evidence>
<feature type="active site" evidence="15">
    <location>
        <position position="166"/>
    </location>
</feature>
<evidence type="ECO:0000256" key="2">
    <source>
        <dbReference type="ARBA" id="ARBA00004713"/>
    </source>
</evidence>
<comment type="subcellular location">
    <subcellularLocation>
        <location evidence="1 15">Cell inner membrane</location>
        <topology evidence="1 15">Peripheral membrane protein</topology>
        <orientation evidence="1 15">Cytoplasmic side</orientation>
    </subcellularLocation>
</comment>
<evidence type="ECO:0000313" key="16">
    <source>
        <dbReference type="EMBL" id="SHI26599.1"/>
    </source>
</evidence>
<evidence type="ECO:0000256" key="13">
    <source>
        <dbReference type="ARBA" id="ARBA00029511"/>
    </source>
</evidence>
<accession>A0A1M5ZR60</accession>
<dbReference type="OrthoDB" id="6854449at2"/>
<dbReference type="UniPathway" id="UPA00958"/>
<evidence type="ECO:0000256" key="8">
    <source>
        <dbReference type="ARBA" id="ARBA00022741"/>
    </source>
</evidence>
<keyword evidence="12 15" id="KW-0472">Membrane</keyword>
<dbReference type="SUPFAM" id="SSF56112">
    <property type="entry name" value="Protein kinase-like (PK-like)"/>
    <property type="match status" value="1"/>
</dbReference>
<evidence type="ECO:0000256" key="14">
    <source>
        <dbReference type="ARBA" id="ARBA00034417"/>
    </source>
</evidence>
<dbReference type="GO" id="GO:0009244">
    <property type="term" value="P:lipopolysaccharide core region biosynthetic process"/>
    <property type="evidence" value="ECO:0007669"/>
    <property type="project" value="UniProtKB-UniRule"/>
</dbReference>
<dbReference type="RefSeq" id="WP_073108452.1">
    <property type="nucleotide sequence ID" value="NZ_FQXE01000017.1"/>
</dbReference>
<keyword evidence="7 15" id="KW-0808">Transferase</keyword>
<evidence type="ECO:0000256" key="6">
    <source>
        <dbReference type="ARBA" id="ARBA00022519"/>
    </source>
</evidence>
<dbReference type="GO" id="GO:0016773">
    <property type="term" value="F:phosphotransferase activity, alcohol group as acceptor"/>
    <property type="evidence" value="ECO:0007669"/>
    <property type="project" value="UniProtKB-UniRule"/>
</dbReference>
<dbReference type="InterPro" id="IPR011009">
    <property type="entry name" value="Kinase-like_dom_sf"/>
</dbReference>